<organism evidence="13 14">
    <name type="scientific">Papillibacter cinnamivorans DSM 12816</name>
    <dbReference type="NCBI Taxonomy" id="1122930"/>
    <lineage>
        <taxon>Bacteria</taxon>
        <taxon>Bacillati</taxon>
        <taxon>Bacillota</taxon>
        <taxon>Clostridia</taxon>
        <taxon>Eubacteriales</taxon>
        <taxon>Oscillospiraceae</taxon>
        <taxon>Papillibacter</taxon>
    </lineage>
</organism>
<dbReference type="InterPro" id="IPR024370">
    <property type="entry name" value="PBP_domain"/>
</dbReference>
<dbReference type="GO" id="GO:0006817">
    <property type="term" value="P:phosphate ion transport"/>
    <property type="evidence" value="ECO:0007669"/>
    <property type="project" value="UniProtKB-UniRule"/>
</dbReference>
<keyword evidence="8 10" id="KW-0564">Palmitate</keyword>
<sequence length="388" mass="40685">MKLIKRILPMFLAVMLFTAMIPAASAATTISIKIDGQTVSSDTAPYVENGTTLVPVRVITEYLGADVSWVQAKQQAVVKTAGYTVVFTLGSKNYTVNGVTKTLLLAPRAVNQRTMIPLRALSEAIGADVDYDAATKTAVVNYFTTMTGSIKISGSTTLQPIAQAAADKLLSMNTGLSIAVSGGGSSAGIKDTINGANNVGMSSRVLTADESASLTQFTVANDGIALIVNPNNTVKNLTKEQAEKIFLGEITNWKDVGGNDAPILVQTRETGSGTLATLSELLLEKAAVVSTATPYASSALIKQAVASDVNAIGFDSIGYVDSSVKVVSIGNITPTTETVKSGAYLLSRSLYVFTKGTPEGVNAKFIDFLKSESCQKDIVVKEGYIAIR</sequence>
<dbReference type="Gene3D" id="3.40.190.10">
    <property type="entry name" value="Periplasmic binding protein-like II"/>
    <property type="match status" value="2"/>
</dbReference>
<evidence type="ECO:0000256" key="3">
    <source>
        <dbReference type="ARBA" id="ARBA00008725"/>
    </source>
</evidence>
<dbReference type="Gene3D" id="3.30.457.10">
    <property type="entry name" value="Copper amine oxidase-like, N-terminal domain"/>
    <property type="match status" value="1"/>
</dbReference>
<evidence type="ECO:0000256" key="8">
    <source>
        <dbReference type="ARBA" id="ARBA00023139"/>
    </source>
</evidence>
<keyword evidence="6 10" id="KW-0592">Phosphate transport</keyword>
<feature type="domain" description="Copper amine oxidase-like N-terminal" evidence="11">
    <location>
        <begin position="34"/>
        <end position="138"/>
    </location>
</feature>
<evidence type="ECO:0000313" key="14">
    <source>
        <dbReference type="Proteomes" id="UP000192790"/>
    </source>
</evidence>
<feature type="signal peptide" evidence="10">
    <location>
        <begin position="1"/>
        <end position="26"/>
    </location>
</feature>
<evidence type="ECO:0000313" key="13">
    <source>
        <dbReference type="EMBL" id="SMC37781.1"/>
    </source>
</evidence>
<evidence type="ECO:0000256" key="4">
    <source>
        <dbReference type="ARBA" id="ARBA00011529"/>
    </source>
</evidence>
<feature type="chain" id="PRO_5027153061" description="Phosphate-binding protein" evidence="10">
    <location>
        <begin position="27"/>
        <end position="388"/>
    </location>
</feature>
<evidence type="ECO:0000256" key="5">
    <source>
        <dbReference type="ARBA" id="ARBA00022448"/>
    </source>
</evidence>
<evidence type="ECO:0000259" key="11">
    <source>
        <dbReference type="Pfam" id="PF07833"/>
    </source>
</evidence>
<dbReference type="Pfam" id="PF12849">
    <property type="entry name" value="PBP_like_2"/>
    <property type="match status" value="1"/>
</dbReference>
<dbReference type="RefSeq" id="WP_084233201.1">
    <property type="nucleotide sequence ID" value="NZ_FWXW01000001.1"/>
</dbReference>
<keyword evidence="10" id="KW-0472">Membrane</keyword>
<dbReference type="InterPro" id="IPR012854">
    <property type="entry name" value="Cu_amine_oxidase-like_N"/>
</dbReference>
<comment type="subcellular location">
    <subcellularLocation>
        <location evidence="2 10">Cell membrane</location>
        <topology evidence="2 10">Lipid-anchor</topology>
    </subcellularLocation>
</comment>
<evidence type="ECO:0000259" key="12">
    <source>
        <dbReference type="Pfam" id="PF12849"/>
    </source>
</evidence>
<dbReference type="InterPro" id="IPR036582">
    <property type="entry name" value="Mao_N_sf"/>
</dbReference>
<dbReference type="InterPro" id="IPR011862">
    <property type="entry name" value="Phos-bd"/>
</dbReference>
<name>A0A1W1YPP6_9FIRM</name>
<comment type="function">
    <text evidence="1">Part of the ABC transporter complex PstSACB involved in phosphate import.</text>
</comment>
<evidence type="ECO:0000256" key="9">
    <source>
        <dbReference type="ARBA" id="ARBA00023288"/>
    </source>
</evidence>
<keyword evidence="9 10" id="KW-0449">Lipoprotein</keyword>
<feature type="domain" description="PBP" evidence="12">
    <location>
        <begin position="147"/>
        <end position="372"/>
    </location>
</feature>
<reference evidence="13 14" key="1">
    <citation type="submission" date="2017-04" db="EMBL/GenBank/DDBJ databases">
        <authorList>
            <person name="Afonso C.L."/>
            <person name="Miller P.J."/>
            <person name="Scott M.A."/>
            <person name="Spackman E."/>
            <person name="Goraichik I."/>
            <person name="Dimitrov K.M."/>
            <person name="Suarez D.L."/>
            <person name="Swayne D.E."/>
        </authorList>
    </citation>
    <scope>NUCLEOTIDE SEQUENCE [LARGE SCALE GENOMIC DNA]</scope>
    <source>
        <strain evidence="13 14">DSM 12816</strain>
    </source>
</reference>
<keyword evidence="10" id="KW-1003">Cell membrane</keyword>
<evidence type="ECO:0000256" key="6">
    <source>
        <dbReference type="ARBA" id="ARBA00022592"/>
    </source>
</evidence>
<dbReference type="Proteomes" id="UP000192790">
    <property type="component" value="Unassembled WGS sequence"/>
</dbReference>
<dbReference type="PANTHER" id="PTHR30570:SF1">
    <property type="entry name" value="PHOSPHATE-BINDING PROTEIN PSTS"/>
    <property type="match status" value="1"/>
</dbReference>
<dbReference type="SUPFAM" id="SSF55383">
    <property type="entry name" value="Copper amine oxidase, domain N"/>
    <property type="match status" value="1"/>
</dbReference>
<dbReference type="NCBIfam" id="TIGR02136">
    <property type="entry name" value="ptsS_2"/>
    <property type="match status" value="1"/>
</dbReference>
<dbReference type="OrthoDB" id="9790048at2"/>
<keyword evidence="5 10" id="KW-0813">Transport</keyword>
<gene>
    <name evidence="13" type="ORF">SAMN02745168_0567</name>
</gene>
<protein>
    <recommendedName>
        <fullName evidence="10">Phosphate-binding protein</fullName>
    </recommendedName>
</protein>
<comment type="function">
    <text evidence="10">Involved in the system for phosphate transport across the cytoplasmic membrane.</text>
</comment>
<proteinExistence type="inferred from homology"/>
<dbReference type="CDD" id="cd13653">
    <property type="entry name" value="PBP2_phosphate_like_1"/>
    <property type="match status" value="1"/>
</dbReference>
<accession>A0A1W1YPP6</accession>
<evidence type="ECO:0000256" key="10">
    <source>
        <dbReference type="RuleBase" id="RU367119"/>
    </source>
</evidence>
<dbReference type="PANTHER" id="PTHR30570">
    <property type="entry name" value="PERIPLASMIC PHOSPHATE BINDING COMPONENT OF PHOSPHATE ABC TRANSPORTER"/>
    <property type="match status" value="1"/>
</dbReference>
<dbReference type="EMBL" id="FWXW01000001">
    <property type="protein sequence ID" value="SMC37781.1"/>
    <property type="molecule type" value="Genomic_DNA"/>
</dbReference>
<dbReference type="STRING" id="1122930.SAMN02745168_0567"/>
<dbReference type="GO" id="GO:0005886">
    <property type="term" value="C:plasma membrane"/>
    <property type="evidence" value="ECO:0007669"/>
    <property type="project" value="UniProtKB-SubCell"/>
</dbReference>
<keyword evidence="14" id="KW-1185">Reference proteome</keyword>
<evidence type="ECO:0000256" key="7">
    <source>
        <dbReference type="ARBA" id="ARBA00022729"/>
    </source>
</evidence>
<dbReference type="Pfam" id="PF07833">
    <property type="entry name" value="Cu_amine_oxidN1"/>
    <property type="match status" value="1"/>
</dbReference>
<comment type="subunit">
    <text evidence="4 10">The complex is composed of two ATP-binding proteins (PstB), two transmembrane proteins (PstC and PstA) and a solute-binding protein (PstS).</text>
</comment>
<evidence type="ECO:0000256" key="2">
    <source>
        <dbReference type="ARBA" id="ARBA00004193"/>
    </source>
</evidence>
<dbReference type="AlphaFoldDB" id="A0A1W1YPP6"/>
<comment type="similarity">
    <text evidence="3 10">Belongs to the PstS family.</text>
</comment>
<dbReference type="InterPro" id="IPR050811">
    <property type="entry name" value="Phosphate_ABC_transporter"/>
</dbReference>
<keyword evidence="7 10" id="KW-0732">Signal</keyword>
<dbReference type="GO" id="GO:0042301">
    <property type="term" value="F:phosphate ion binding"/>
    <property type="evidence" value="ECO:0007669"/>
    <property type="project" value="UniProtKB-UniRule"/>
</dbReference>
<dbReference type="SUPFAM" id="SSF53850">
    <property type="entry name" value="Periplasmic binding protein-like II"/>
    <property type="match status" value="1"/>
</dbReference>
<evidence type="ECO:0000256" key="1">
    <source>
        <dbReference type="ARBA" id="ARBA00002841"/>
    </source>
</evidence>